<protein>
    <submittedName>
        <fullName evidence="3">Mu transposase, C-terminal</fullName>
    </submittedName>
</protein>
<reference evidence="3 4" key="1">
    <citation type="submission" date="2016-10" db="EMBL/GenBank/DDBJ databases">
        <authorList>
            <person name="de Groot N.N."/>
        </authorList>
    </citation>
    <scope>NUCLEOTIDE SEQUENCE [LARGE SCALE GENOMIC DNA]</scope>
    <source>
        <strain evidence="3 4">CGMCC 4.5739</strain>
    </source>
</reference>
<dbReference type="GO" id="GO:0015074">
    <property type="term" value="P:DNA integration"/>
    <property type="evidence" value="ECO:0007669"/>
    <property type="project" value="InterPro"/>
</dbReference>
<evidence type="ECO:0000313" key="4">
    <source>
        <dbReference type="Proteomes" id="UP000199207"/>
    </source>
</evidence>
<feature type="domain" description="Integrase catalytic" evidence="2">
    <location>
        <begin position="258"/>
        <end position="489"/>
    </location>
</feature>
<dbReference type="RefSeq" id="WP_093839556.1">
    <property type="nucleotide sequence ID" value="NZ_FOLM01000008.1"/>
</dbReference>
<dbReference type="InterPro" id="IPR012337">
    <property type="entry name" value="RNaseH-like_sf"/>
</dbReference>
<dbReference type="STRING" id="910347.SAMN05421773_108186"/>
<dbReference type="InterPro" id="IPR036397">
    <property type="entry name" value="RNaseH_sf"/>
</dbReference>
<dbReference type="SUPFAM" id="SSF53098">
    <property type="entry name" value="Ribonuclease H-like"/>
    <property type="match status" value="1"/>
</dbReference>
<evidence type="ECO:0000259" key="2">
    <source>
        <dbReference type="PROSITE" id="PS50994"/>
    </source>
</evidence>
<feature type="region of interest" description="Disordered" evidence="1">
    <location>
        <begin position="48"/>
        <end position="71"/>
    </location>
</feature>
<proteinExistence type="predicted"/>
<evidence type="ECO:0000256" key="1">
    <source>
        <dbReference type="SAM" id="MobiDB-lite"/>
    </source>
</evidence>
<dbReference type="PROSITE" id="PS50994">
    <property type="entry name" value="INTEGRASE"/>
    <property type="match status" value="1"/>
</dbReference>
<feature type="region of interest" description="Disordered" evidence="1">
    <location>
        <begin position="623"/>
        <end position="704"/>
    </location>
</feature>
<sequence>MSTRYRIAAEDWIEFEEERHQVTGTDGSLVRLRSESGHRQTIMLSELLSDPSFRAHTTPPDRPEAGGPALDPGGVLATLPDKARQAALELEAHLLEASTGFRSGDPLAPATGEPRPEYHPDLLHTQRVQNKAAELDYTERRIWQLLEDYQQQGLWALVDKRKARIRNPLKNIDPRIVQAIREQATAEKMDSSSTVGLRFLRRTQNRLDADYGPGEVPLPQRDVFRRLVKLLLTRSPSDPAYQRASDANQPDRHFGNVIAHRPGQLVMLDTTPLDVLAFDPGTSTTHRIELTIALDVATRSILAWRLTPEGTKAIDIGLLLADVMTPEPMRPAWADALRYSMLRVPYERLLTVDERLAEAAARPVIYPDTLLYDHGKPYKSEVVRRACLKWKIDLQDARKLKPTDKPHVERLFRRIREQFSEHVAGYKGFNVAHRGRTAEQQARWTLDEITEFFAEYVVAVYQRRHHQGLTLHGFPDLHVSPNETYSMAIGAAGYIDCPRDPDMYYELLPVASNNGRTIQPYGVELNGLTYNAPVLYEFRNATSPYPSGLWPIRYDPRNLLHAYFYNPRDTTWYVLEWTHALSDIQPFTDITLHEAKRLLTTRGLSPADQDEVAQALWDLQNRTDAPETWTKTDRKRAARDTHRGQAQARDQQRSAPAVTAEPPPLKSVPSPPTGPEDEDDLDIDLSTLTAAPVWRPYTRQQETD</sequence>
<dbReference type="Gene3D" id="3.30.420.10">
    <property type="entry name" value="Ribonuclease H-like superfamily/Ribonuclease H"/>
    <property type="match status" value="1"/>
</dbReference>
<gene>
    <name evidence="3" type="ORF">SAMN05421773_108186</name>
</gene>
<dbReference type="AlphaFoldDB" id="A0A1I1NW28"/>
<dbReference type="Proteomes" id="UP000199207">
    <property type="component" value="Unassembled WGS sequence"/>
</dbReference>
<name>A0A1I1NW28_9ACTN</name>
<dbReference type="InterPro" id="IPR001584">
    <property type="entry name" value="Integrase_cat-core"/>
</dbReference>
<dbReference type="OrthoDB" id="52928at2"/>
<dbReference type="InterPro" id="IPR015378">
    <property type="entry name" value="Transposase-like_Mu_C"/>
</dbReference>
<dbReference type="Pfam" id="PF09299">
    <property type="entry name" value="Mu-transpos_C"/>
    <property type="match status" value="1"/>
</dbReference>
<dbReference type="EMBL" id="FOLM01000008">
    <property type="protein sequence ID" value="SFD01542.1"/>
    <property type="molecule type" value="Genomic_DNA"/>
</dbReference>
<keyword evidence="4" id="KW-1185">Reference proteome</keyword>
<organism evidence="3 4">
    <name type="scientific">Streptomyces aidingensis</name>
    <dbReference type="NCBI Taxonomy" id="910347"/>
    <lineage>
        <taxon>Bacteria</taxon>
        <taxon>Bacillati</taxon>
        <taxon>Actinomycetota</taxon>
        <taxon>Actinomycetes</taxon>
        <taxon>Kitasatosporales</taxon>
        <taxon>Streptomycetaceae</taxon>
        <taxon>Streptomyces</taxon>
    </lineage>
</organism>
<evidence type="ECO:0000313" key="3">
    <source>
        <dbReference type="EMBL" id="SFD01542.1"/>
    </source>
</evidence>
<accession>A0A1I1NW28</accession>
<dbReference type="GO" id="GO:0003676">
    <property type="term" value="F:nucleic acid binding"/>
    <property type="evidence" value="ECO:0007669"/>
    <property type="project" value="InterPro"/>
</dbReference>
<feature type="compositionally biased region" description="Pro residues" evidence="1">
    <location>
        <begin position="661"/>
        <end position="674"/>
    </location>
</feature>